<accession>A0ABQ9E704</accession>
<dbReference type="PROSITE" id="PS50082">
    <property type="entry name" value="WD_REPEATS_2"/>
    <property type="match status" value="1"/>
</dbReference>
<dbReference type="PANTHER" id="PTHR19869">
    <property type="entry name" value="SPERMATID WD-REPEAT PROTEIN"/>
    <property type="match status" value="1"/>
</dbReference>
<evidence type="ECO:0000256" key="2">
    <source>
        <dbReference type="ARBA" id="ARBA00022737"/>
    </source>
</evidence>
<proteinExistence type="predicted"/>
<organism evidence="4 5">
    <name type="scientific">Tegillarca granosa</name>
    <name type="common">Malaysian cockle</name>
    <name type="synonym">Anadara granosa</name>
    <dbReference type="NCBI Taxonomy" id="220873"/>
    <lineage>
        <taxon>Eukaryota</taxon>
        <taxon>Metazoa</taxon>
        <taxon>Spiralia</taxon>
        <taxon>Lophotrochozoa</taxon>
        <taxon>Mollusca</taxon>
        <taxon>Bivalvia</taxon>
        <taxon>Autobranchia</taxon>
        <taxon>Pteriomorphia</taxon>
        <taxon>Arcoida</taxon>
        <taxon>Arcoidea</taxon>
        <taxon>Arcidae</taxon>
        <taxon>Tegillarca</taxon>
    </lineage>
</organism>
<dbReference type="InterPro" id="IPR015943">
    <property type="entry name" value="WD40/YVTN_repeat-like_dom_sf"/>
</dbReference>
<feature type="repeat" description="WD" evidence="3">
    <location>
        <begin position="234"/>
        <end position="260"/>
    </location>
</feature>
<keyword evidence="2" id="KW-0677">Repeat</keyword>
<keyword evidence="5" id="KW-1185">Reference proteome</keyword>
<dbReference type="Gene3D" id="2.130.10.10">
    <property type="entry name" value="YVTN repeat-like/Quinoprotein amine dehydrogenase"/>
    <property type="match status" value="1"/>
</dbReference>
<dbReference type="Proteomes" id="UP001217089">
    <property type="component" value="Unassembled WGS sequence"/>
</dbReference>
<protein>
    <submittedName>
        <fullName evidence="4">Uncharacterized protein</fullName>
    </submittedName>
</protein>
<reference evidence="4 5" key="1">
    <citation type="submission" date="2022-12" db="EMBL/GenBank/DDBJ databases">
        <title>Chromosome-level genome of Tegillarca granosa.</title>
        <authorList>
            <person name="Kim J."/>
        </authorList>
    </citation>
    <scope>NUCLEOTIDE SEQUENCE [LARGE SCALE GENOMIC DNA]</scope>
    <source>
        <strain evidence="4">Teg-2019</strain>
        <tissue evidence="4">Adductor muscle</tissue>
    </source>
</reference>
<dbReference type="InterPro" id="IPR001680">
    <property type="entry name" value="WD40_rpt"/>
</dbReference>
<sequence length="273" mass="31050">MAGLGGELLTEAGLPGEPLTDLLGELLKDLLGELIMDIINIKSNVHKFLFLKIKSAILPPSSEDWRKYTKFLRSQKIHIQLFMTFVTERKNQAKYTFVVYCKIVPGAIRTSWYTICNPSSARRHLQQILHCEKYPQQLRFSPYMKDLNLLNIFEGVCFDHHRGFDALDQGGQSTDNFADHMDRGYHPPAGQLIHSDAVSCLAPIKAGLCLSGSKDQTVALYNYYNHKLEEKWTDNTVLCTGSRDNTVKLWDVGSGRCIRENNIHRNLLNHALE</sequence>
<dbReference type="InterPro" id="IPR040066">
    <property type="entry name" value="WDR31"/>
</dbReference>
<evidence type="ECO:0000313" key="5">
    <source>
        <dbReference type="Proteomes" id="UP001217089"/>
    </source>
</evidence>
<dbReference type="InterPro" id="IPR019775">
    <property type="entry name" value="WD40_repeat_CS"/>
</dbReference>
<evidence type="ECO:0000256" key="3">
    <source>
        <dbReference type="PROSITE-ProRule" id="PRU00221"/>
    </source>
</evidence>
<dbReference type="EMBL" id="JARBDR010000919">
    <property type="protein sequence ID" value="KAJ8300104.1"/>
    <property type="molecule type" value="Genomic_DNA"/>
</dbReference>
<name>A0ABQ9E704_TEGGR</name>
<dbReference type="Pfam" id="PF00400">
    <property type="entry name" value="WD40"/>
    <property type="match status" value="2"/>
</dbReference>
<comment type="caution">
    <text evidence="4">The sequence shown here is derived from an EMBL/GenBank/DDBJ whole genome shotgun (WGS) entry which is preliminary data.</text>
</comment>
<gene>
    <name evidence="4" type="ORF">KUTeg_021623</name>
</gene>
<keyword evidence="1 3" id="KW-0853">WD repeat</keyword>
<dbReference type="SUPFAM" id="SSF50978">
    <property type="entry name" value="WD40 repeat-like"/>
    <property type="match status" value="1"/>
</dbReference>
<dbReference type="InterPro" id="IPR036322">
    <property type="entry name" value="WD40_repeat_dom_sf"/>
</dbReference>
<evidence type="ECO:0000313" key="4">
    <source>
        <dbReference type="EMBL" id="KAJ8300104.1"/>
    </source>
</evidence>
<dbReference type="PROSITE" id="PS00678">
    <property type="entry name" value="WD_REPEATS_1"/>
    <property type="match status" value="1"/>
</dbReference>
<evidence type="ECO:0000256" key="1">
    <source>
        <dbReference type="ARBA" id="ARBA00022574"/>
    </source>
</evidence>
<dbReference type="PANTHER" id="PTHR19869:SF1">
    <property type="entry name" value="WD REPEAT-CONTAINING PROTEIN 31"/>
    <property type="match status" value="1"/>
</dbReference>